<evidence type="ECO:0000313" key="2">
    <source>
        <dbReference type="Proteomes" id="UP001181622"/>
    </source>
</evidence>
<proteinExistence type="predicted"/>
<dbReference type="Proteomes" id="UP001181622">
    <property type="component" value="Unassembled WGS sequence"/>
</dbReference>
<dbReference type="Gene3D" id="3.40.630.30">
    <property type="match status" value="1"/>
</dbReference>
<name>A0ABU1DEI5_9HYPH</name>
<gene>
    <name evidence="1" type="ORF">IHQ68_06935</name>
</gene>
<dbReference type="InterPro" id="IPR016181">
    <property type="entry name" value="Acyl_CoA_acyltransferase"/>
</dbReference>
<protein>
    <submittedName>
        <fullName evidence="1">GNAT family N-acetyltransferase</fullName>
    </submittedName>
</protein>
<sequence length="349" mass="39998">MPSLKLKKFKEINLKDPIFDSLKKQYKEFSEWFKKKSDEPAYVIETSSGALRGFVYLKIETGEITDVSPSLPAAKRLKVGTFKIIAHGTKLGERVIKKIFDHAIDENVSEVYVTVFDTHSQLISLFERYGFKEKGSKTTKNGTEKVLLRSMTDLEDDILSDYPYVHSNGVNKFLLAIYPEYHTNLFPDSILKTESPDIVTDISHTNTIHKVYIAKMALTRLKKGDIVIVYRTTDIIGRARFRSVVTSLCVVEETRARKSFVSEDAFVEYAAPHSVFTEEELRHLYQENDRLYTLRMTYNAAFGKRTIRGVLIDEVGLSEQSRWDLLKLTEDQFAKIIELGKINEGLVVD</sequence>
<evidence type="ECO:0000313" key="1">
    <source>
        <dbReference type="EMBL" id="MDR4306350.1"/>
    </source>
</evidence>
<reference evidence="1" key="1">
    <citation type="submission" date="2020-10" db="EMBL/GenBank/DDBJ databases">
        <authorList>
            <person name="Abbas A."/>
            <person name="Razzaq R."/>
            <person name="Waqas M."/>
            <person name="Abbas N."/>
            <person name="Nielsen T.K."/>
            <person name="Hansen L.H."/>
            <person name="Hussain S."/>
            <person name="Shahid M."/>
        </authorList>
    </citation>
    <scope>NUCLEOTIDE SEQUENCE</scope>
    <source>
        <strain evidence="1">S14</strain>
    </source>
</reference>
<comment type="caution">
    <text evidence="1">The sequence shown here is derived from an EMBL/GenBank/DDBJ whole genome shotgun (WGS) entry which is preliminary data.</text>
</comment>
<dbReference type="SUPFAM" id="SSF55729">
    <property type="entry name" value="Acyl-CoA N-acyltransferases (Nat)"/>
    <property type="match status" value="1"/>
</dbReference>
<accession>A0ABU1DEI5</accession>
<dbReference type="RefSeq" id="WP_309390166.1">
    <property type="nucleotide sequence ID" value="NZ_JADBEO010000011.1"/>
</dbReference>
<organism evidence="1 2">
    <name type="scientific">Chelatococcus sambhunathii</name>
    <dbReference type="NCBI Taxonomy" id="363953"/>
    <lineage>
        <taxon>Bacteria</taxon>
        <taxon>Pseudomonadati</taxon>
        <taxon>Pseudomonadota</taxon>
        <taxon>Alphaproteobacteria</taxon>
        <taxon>Hyphomicrobiales</taxon>
        <taxon>Chelatococcaceae</taxon>
        <taxon>Chelatococcus</taxon>
    </lineage>
</organism>
<dbReference type="EMBL" id="JADBEO010000011">
    <property type="protein sequence ID" value="MDR4306350.1"/>
    <property type="molecule type" value="Genomic_DNA"/>
</dbReference>
<keyword evidence="2" id="KW-1185">Reference proteome</keyword>